<dbReference type="GeneID" id="92036889"/>
<reference evidence="3 4" key="1">
    <citation type="submission" date="2024-04" db="EMBL/GenBank/DDBJ databases">
        <title>Phyllosticta paracitricarpa is synonymous to the EU quarantine fungus P. citricarpa based on phylogenomic analyses.</title>
        <authorList>
            <consortium name="Lawrence Berkeley National Laboratory"/>
            <person name="Van ingen-buijs V.A."/>
            <person name="Van westerhoven A.C."/>
            <person name="Haridas S."/>
            <person name="Skiadas P."/>
            <person name="Martin F."/>
            <person name="Groenewald J.Z."/>
            <person name="Crous P.W."/>
            <person name="Seidl M.F."/>
        </authorList>
    </citation>
    <scope>NUCLEOTIDE SEQUENCE [LARGE SCALE GENOMIC DNA]</scope>
    <source>
        <strain evidence="3 4">CPC 17464</strain>
    </source>
</reference>
<feature type="region of interest" description="Disordered" evidence="1">
    <location>
        <begin position="1"/>
        <end position="107"/>
    </location>
</feature>
<evidence type="ECO:0000259" key="2">
    <source>
        <dbReference type="Pfam" id="PF05551"/>
    </source>
</evidence>
<dbReference type="Gene3D" id="3.90.75.10">
    <property type="entry name" value="Homing Intron 3 (I-ppo) Encoded Endonuclease, Chain A"/>
    <property type="match status" value="1"/>
</dbReference>
<evidence type="ECO:0000313" key="3">
    <source>
        <dbReference type="EMBL" id="KAK7538285.1"/>
    </source>
</evidence>
<dbReference type="Proteomes" id="UP001360953">
    <property type="component" value="Unassembled WGS sequence"/>
</dbReference>
<feature type="compositionally biased region" description="Basic and acidic residues" evidence="1">
    <location>
        <begin position="44"/>
        <end position="54"/>
    </location>
</feature>
<sequence>MSSRPTTSSQSTPANGTTADNIQPERDVHVVDLASSSDEDGDGAEWHLGNDRGRRQASPGPNMIVTRSAQRRILQNDDGNQNTAAPVRRRQNLADRSTPPSSGQQVRVNWHRVFRDDRDDYRLIAIKATDHPQGTQDFGLVSFGMLRKLPFEHKSVRRQTEKACLAGILSNWHDGTTLRVFAEYARWWLTFFIGHLNHWDPTKGQTILSANPNKFPPGREHPRDISARINGCILTPPSSDTKIKAEEHAKRKHVCFPCNRCPPPRAGREKKSGQNMKVEDLMQVSIGMVISAGCGFVTEEDWQAYWGARLHVSHRCHNKTCINPWHLILETASHNELRNTCVRNRVCTCPQDNRCLLEKVVPSYQESSMRMLFHILDHNPTLRPDDKGAISGKAQTIVWRGDPELARIVIQQHPKCQQQQPNDGSRSCKALGGRVATTRHSCHPITSLTSEVSIRSHPFRPAQHPLFPSTSSRA</sequence>
<feature type="compositionally biased region" description="Polar residues" evidence="1">
    <location>
        <begin position="94"/>
        <end position="107"/>
    </location>
</feature>
<dbReference type="EMBL" id="JBBPEH010000005">
    <property type="protein sequence ID" value="KAK7538285.1"/>
    <property type="molecule type" value="Genomic_DNA"/>
</dbReference>
<name>A0ABR1LSX5_9PEZI</name>
<feature type="region of interest" description="Disordered" evidence="1">
    <location>
        <begin position="453"/>
        <end position="474"/>
    </location>
</feature>
<feature type="domain" description="Zinc-binding loop region of homing endonuclease" evidence="2">
    <location>
        <begin position="309"/>
        <end position="348"/>
    </location>
</feature>
<evidence type="ECO:0000313" key="4">
    <source>
        <dbReference type="Proteomes" id="UP001360953"/>
    </source>
</evidence>
<dbReference type="RefSeq" id="XP_066655972.1">
    <property type="nucleotide sequence ID" value="XM_066803983.1"/>
</dbReference>
<dbReference type="Pfam" id="PF05551">
    <property type="entry name" value="zf-His_Me_endon"/>
    <property type="match status" value="1"/>
</dbReference>
<dbReference type="InterPro" id="IPR044925">
    <property type="entry name" value="His-Me_finger_sf"/>
</dbReference>
<gene>
    <name evidence="3" type="ORF">J3D65DRAFT_694482</name>
</gene>
<dbReference type="InterPro" id="IPR008704">
    <property type="entry name" value="Endonuclease_Zinc-binding_loop"/>
</dbReference>
<protein>
    <recommendedName>
        <fullName evidence="2">Zinc-binding loop region of homing endonuclease domain-containing protein</fullName>
    </recommendedName>
</protein>
<proteinExistence type="predicted"/>
<dbReference type="InterPro" id="IPR044930">
    <property type="entry name" value="Homing_endonuclease_His-Me"/>
</dbReference>
<feature type="compositionally biased region" description="Low complexity" evidence="1">
    <location>
        <begin position="1"/>
        <end position="13"/>
    </location>
</feature>
<comment type="caution">
    <text evidence="3">The sequence shown here is derived from an EMBL/GenBank/DDBJ whole genome shotgun (WGS) entry which is preliminary data.</text>
</comment>
<keyword evidence="4" id="KW-1185">Reference proteome</keyword>
<dbReference type="SUPFAM" id="SSF54060">
    <property type="entry name" value="His-Me finger endonucleases"/>
    <property type="match status" value="1"/>
</dbReference>
<evidence type="ECO:0000256" key="1">
    <source>
        <dbReference type="SAM" id="MobiDB-lite"/>
    </source>
</evidence>
<accession>A0ABR1LSX5</accession>
<organism evidence="3 4">
    <name type="scientific">Phyllosticta citribraziliensis</name>
    <dbReference type="NCBI Taxonomy" id="989973"/>
    <lineage>
        <taxon>Eukaryota</taxon>
        <taxon>Fungi</taxon>
        <taxon>Dikarya</taxon>
        <taxon>Ascomycota</taxon>
        <taxon>Pezizomycotina</taxon>
        <taxon>Dothideomycetes</taxon>
        <taxon>Dothideomycetes incertae sedis</taxon>
        <taxon>Botryosphaeriales</taxon>
        <taxon>Phyllostictaceae</taxon>
        <taxon>Phyllosticta</taxon>
    </lineage>
</organism>